<evidence type="ECO:0000256" key="1">
    <source>
        <dbReference type="ARBA" id="ARBA00008714"/>
    </source>
</evidence>
<evidence type="ECO:0000256" key="5">
    <source>
        <dbReference type="PIRSR" id="PIRSR000349-1"/>
    </source>
</evidence>
<feature type="binding site" evidence="5">
    <location>
        <position position="35"/>
    </location>
    <ligand>
        <name>Mn(2+)</name>
        <dbReference type="ChEBI" id="CHEBI:29035"/>
    </ligand>
</feature>
<proteinExistence type="inferred from homology"/>
<dbReference type="GO" id="GO:0046872">
    <property type="term" value="F:metal ion binding"/>
    <property type="evidence" value="ECO:0007669"/>
    <property type="project" value="UniProtKB-KW"/>
</dbReference>
<dbReference type="PANTHER" id="PTHR42769">
    <property type="entry name" value="SUPEROXIDE DISMUTASE"/>
    <property type="match status" value="1"/>
</dbReference>
<keyword evidence="10" id="KW-1185">Reference proteome</keyword>
<reference evidence="9" key="1">
    <citation type="submission" date="2021-04" db="EMBL/GenBank/DDBJ databases">
        <authorList>
            <person name="Hornung B."/>
        </authorList>
    </citation>
    <scope>NUCLEOTIDE SEQUENCE</scope>
    <source>
        <strain evidence="9">G5G6</strain>
    </source>
</reference>
<evidence type="ECO:0000259" key="8">
    <source>
        <dbReference type="Pfam" id="PF02777"/>
    </source>
</evidence>
<feature type="binding site" evidence="5">
    <location>
        <position position="179"/>
    </location>
    <ligand>
        <name>Mn(2+)</name>
        <dbReference type="ChEBI" id="CHEBI:29035"/>
    </ligand>
</feature>
<dbReference type="EMBL" id="CAJQUM010000001">
    <property type="protein sequence ID" value="CAG4884737.1"/>
    <property type="molecule type" value="Genomic_DNA"/>
</dbReference>
<dbReference type="Proteomes" id="UP000742786">
    <property type="component" value="Unassembled WGS sequence"/>
</dbReference>
<sequence>MKIGKEHNMSIELPELLYPYDALEPLISSTTLKTHHGKHHRGYVDKVSALVRNTPVADSSLEKIVQWPIRHAATDKAAVAVFNNAAQAWNHSFYWNSLRPRDQTDSGPRGKLAALIASRFGGYGGFTEAFKAAATSHFGSGWAWLVINRGALEIVTTSNADTPLAQDLVPLLVIDVWEHAYYLDYQERRAAYVAGIVDYLLNWDFAERNFDRLNNRFGAASPTLTVA</sequence>
<evidence type="ECO:0000313" key="9">
    <source>
        <dbReference type="EMBL" id="CAG4884737.1"/>
    </source>
</evidence>
<dbReference type="InterPro" id="IPR036314">
    <property type="entry name" value="SOD_C_sf"/>
</dbReference>
<comment type="caution">
    <text evidence="9">The sequence shown here is derived from an EMBL/GenBank/DDBJ whole genome shotgun (WGS) entry which is preliminary data.</text>
</comment>
<dbReference type="InterPro" id="IPR001189">
    <property type="entry name" value="Mn/Fe_SOD"/>
</dbReference>
<feature type="binding site" evidence="5">
    <location>
        <position position="175"/>
    </location>
    <ligand>
        <name>Mn(2+)</name>
        <dbReference type="ChEBI" id="CHEBI:29035"/>
    </ligand>
</feature>
<dbReference type="Pfam" id="PF02777">
    <property type="entry name" value="Sod_Fe_C"/>
    <property type="match status" value="1"/>
</dbReference>
<dbReference type="RefSeq" id="WP_246590982.1">
    <property type="nucleotide sequence ID" value="NZ_CAJQUM010000001.1"/>
</dbReference>
<dbReference type="GO" id="GO:0004784">
    <property type="term" value="F:superoxide dismutase activity"/>
    <property type="evidence" value="ECO:0007669"/>
    <property type="project" value="UniProtKB-EC"/>
</dbReference>
<dbReference type="InterPro" id="IPR019833">
    <property type="entry name" value="Mn/Fe_SOD_BS"/>
</dbReference>
<dbReference type="InterPro" id="IPR019832">
    <property type="entry name" value="Mn/Fe_SOD_C"/>
</dbReference>
<dbReference type="InterPro" id="IPR036324">
    <property type="entry name" value="Mn/Fe_SOD_N_sf"/>
</dbReference>
<evidence type="ECO:0000256" key="6">
    <source>
        <dbReference type="RuleBase" id="RU000414"/>
    </source>
</evidence>
<feature type="domain" description="Manganese/iron superoxide dismutase C-terminal" evidence="8">
    <location>
        <begin position="108"/>
        <end position="208"/>
    </location>
</feature>
<keyword evidence="4 6" id="KW-0560">Oxidoreductase</keyword>
<feature type="binding site" evidence="5">
    <location>
        <position position="91"/>
    </location>
    <ligand>
        <name>Mn(2+)</name>
        <dbReference type="ChEBI" id="CHEBI:29035"/>
    </ligand>
</feature>
<evidence type="ECO:0000256" key="2">
    <source>
        <dbReference type="ARBA" id="ARBA00012682"/>
    </source>
</evidence>
<keyword evidence="3 5" id="KW-0479">Metal-binding</keyword>
<dbReference type="Gene3D" id="3.55.40.20">
    <property type="entry name" value="Iron/manganese superoxide dismutase, C-terminal domain"/>
    <property type="match status" value="1"/>
</dbReference>
<comment type="catalytic activity">
    <reaction evidence="6">
        <text>2 superoxide + 2 H(+) = H2O2 + O2</text>
        <dbReference type="Rhea" id="RHEA:20696"/>
        <dbReference type="ChEBI" id="CHEBI:15378"/>
        <dbReference type="ChEBI" id="CHEBI:15379"/>
        <dbReference type="ChEBI" id="CHEBI:16240"/>
        <dbReference type="ChEBI" id="CHEBI:18421"/>
        <dbReference type="EC" id="1.15.1.1"/>
    </reaction>
</comment>
<dbReference type="Pfam" id="PF00081">
    <property type="entry name" value="Sod_Fe_N"/>
    <property type="match status" value="1"/>
</dbReference>
<dbReference type="PRINTS" id="PR01703">
    <property type="entry name" value="MNSODISMTASE"/>
</dbReference>
<accession>A0A916J548</accession>
<evidence type="ECO:0000259" key="7">
    <source>
        <dbReference type="Pfam" id="PF00081"/>
    </source>
</evidence>
<dbReference type="AlphaFoldDB" id="A0A916J548"/>
<dbReference type="SUPFAM" id="SSF46609">
    <property type="entry name" value="Fe,Mn superoxide dismutase (SOD), N-terminal domain"/>
    <property type="match status" value="1"/>
</dbReference>
<comment type="function">
    <text evidence="6">Destroys radicals which are normally produced within the cells and which are toxic to biological systems.</text>
</comment>
<dbReference type="EC" id="1.15.1.1" evidence="2 6"/>
<name>A0A916J548_9PROT</name>
<feature type="domain" description="Manganese/iron superoxide dismutase N-terminal" evidence="7">
    <location>
        <begin position="12"/>
        <end position="98"/>
    </location>
</feature>
<gene>
    <name evidence="9" type="primary">sodB</name>
    <name evidence="9" type="ORF">GTOL_12620</name>
</gene>
<dbReference type="SUPFAM" id="SSF54719">
    <property type="entry name" value="Fe,Mn superoxide dismutase (SOD), C-terminal domain"/>
    <property type="match status" value="1"/>
</dbReference>
<dbReference type="InterPro" id="IPR019831">
    <property type="entry name" value="Mn/Fe_SOD_N"/>
</dbReference>
<dbReference type="PANTHER" id="PTHR42769:SF3">
    <property type="entry name" value="SUPEROXIDE DISMUTASE [FE] 2, CHLOROPLASTIC"/>
    <property type="match status" value="1"/>
</dbReference>
<evidence type="ECO:0000256" key="4">
    <source>
        <dbReference type="ARBA" id="ARBA00023002"/>
    </source>
</evidence>
<evidence type="ECO:0000256" key="3">
    <source>
        <dbReference type="ARBA" id="ARBA00022723"/>
    </source>
</evidence>
<evidence type="ECO:0000313" key="10">
    <source>
        <dbReference type="Proteomes" id="UP000742786"/>
    </source>
</evidence>
<dbReference type="Gene3D" id="1.10.287.990">
    <property type="entry name" value="Fe,Mn superoxide dismutase (SOD) domain"/>
    <property type="match status" value="1"/>
</dbReference>
<dbReference type="PROSITE" id="PS00088">
    <property type="entry name" value="SOD_MN"/>
    <property type="match status" value="1"/>
</dbReference>
<dbReference type="PIRSF" id="PIRSF000349">
    <property type="entry name" value="SODismutase"/>
    <property type="match status" value="1"/>
</dbReference>
<comment type="similarity">
    <text evidence="1 6">Belongs to the iron/manganese superoxide dismutase family.</text>
</comment>
<protein>
    <recommendedName>
        <fullName evidence="2 6">Superoxide dismutase</fullName>
        <ecNumber evidence="2 6">1.15.1.1</ecNumber>
    </recommendedName>
</protein>
<organism evidence="9 10">
    <name type="scientific">Georgfuchsia toluolica</name>
    <dbReference type="NCBI Taxonomy" id="424218"/>
    <lineage>
        <taxon>Bacteria</taxon>
        <taxon>Pseudomonadati</taxon>
        <taxon>Pseudomonadota</taxon>
        <taxon>Betaproteobacteria</taxon>
        <taxon>Nitrosomonadales</taxon>
        <taxon>Sterolibacteriaceae</taxon>
        <taxon>Georgfuchsia</taxon>
    </lineage>
</organism>